<evidence type="ECO:0000313" key="1">
    <source>
        <dbReference type="EMBL" id="KAI7936698.1"/>
    </source>
</evidence>
<sequence length="240" mass="27001">MEKSALQLYVAAVQSGKQSDGGFKIDVHRLIARDLSAKFPGIPFTGKKLRSKCNQCFKKWYDVFLACKDASGFGWNEQHNMVTASEEVWEAFSRSHPAARRFKNTSFPEYHKLFVIFGGHTATGALRRGANGSQPAGVRPRRRHRLSSGDRFENSTKRLITAFASTSEPVPESESKAKTFLAIRNKVHAMAWMCRQIKIYNTTNTLTEYLSIPLIKNQSPNWSTIPLLLSILVLTAHQVV</sequence>
<proteinExistence type="predicted"/>
<evidence type="ECO:0000313" key="2">
    <source>
        <dbReference type="Proteomes" id="UP001060170"/>
    </source>
</evidence>
<dbReference type="Proteomes" id="UP001060170">
    <property type="component" value="Chromosome 17"/>
</dbReference>
<reference evidence="2" key="2">
    <citation type="journal article" date="2018" name="Mol. Plant Microbe Interact.">
        <title>Genome sequence resources for the wheat stripe rust pathogen (Puccinia striiformis f. sp. tritici) and the barley stripe rust pathogen (Puccinia striiformis f. sp. hordei).</title>
        <authorList>
            <person name="Xia C."/>
            <person name="Wang M."/>
            <person name="Yin C."/>
            <person name="Cornejo O.E."/>
            <person name="Hulbert S.H."/>
            <person name="Chen X."/>
        </authorList>
    </citation>
    <scope>NUCLEOTIDE SEQUENCE [LARGE SCALE GENOMIC DNA]</scope>
    <source>
        <strain evidence="2">93-210</strain>
    </source>
</reference>
<comment type="caution">
    <text evidence="1">The sequence shown here is derived from an EMBL/GenBank/DDBJ whole genome shotgun (WGS) entry which is preliminary data.</text>
</comment>
<keyword evidence="2" id="KW-1185">Reference proteome</keyword>
<dbReference type="EMBL" id="CM045881">
    <property type="protein sequence ID" value="KAI7936698.1"/>
    <property type="molecule type" value="Genomic_DNA"/>
</dbReference>
<organism evidence="1 2">
    <name type="scientific">Puccinia striiformis f. sp. tritici</name>
    <dbReference type="NCBI Taxonomy" id="168172"/>
    <lineage>
        <taxon>Eukaryota</taxon>
        <taxon>Fungi</taxon>
        <taxon>Dikarya</taxon>
        <taxon>Basidiomycota</taxon>
        <taxon>Pucciniomycotina</taxon>
        <taxon>Pucciniomycetes</taxon>
        <taxon>Pucciniales</taxon>
        <taxon>Pucciniaceae</taxon>
        <taxon>Puccinia</taxon>
    </lineage>
</organism>
<name>A0ACC0DPI2_9BASI</name>
<reference evidence="1 2" key="3">
    <citation type="journal article" date="2022" name="Microbiol. Spectr.">
        <title>Folding features and dynamics of 3D genome architecture in plant fungal pathogens.</title>
        <authorList>
            <person name="Xia C."/>
        </authorList>
    </citation>
    <scope>NUCLEOTIDE SEQUENCE [LARGE SCALE GENOMIC DNA]</scope>
    <source>
        <strain evidence="1 2">93-210</strain>
    </source>
</reference>
<reference evidence="2" key="1">
    <citation type="journal article" date="2018" name="BMC Genomics">
        <title>Genomic insights into host adaptation between the wheat stripe rust pathogen (Puccinia striiformis f. sp. tritici) and the barley stripe rust pathogen (Puccinia striiformis f. sp. hordei).</title>
        <authorList>
            <person name="Xia C."/>
            <person name="Wang M."/>
            <person name="Yin C."/>
            <person name="Cornejo O.E."/>
            <person name="Hulbert S.H."/>
            <person name="Chen X."/>
        </authorList>
    </citation>
    <scope>NUCLEOTIDE SEQUENCE [LARGE SCALE GENOMIC DNA]</scope>
    <source>
        <strain evidence="2">93-210</strain>
    </source>
</reference>
<protein>
    <submittedName>
        <fullName evidence="1">Uncharacterized protein</fullName>
    </submittedName>
</protein>
<accession>A0ACC0DPI2</accession>
<gene>
    <name evidence="1" type="ORF">MJO28_015597</name>
</gene>